<keyword evidence="2" id="KW-1185">Reference proteome</keyword>
<dbReference type="AlphaFoldDB" id="A1WP75"/>
<evidence type="ECO:0000313" key="2">
    <source>
        <dbReference type="Proteomes" id="UP000000374"/>
    </source>
</evidence>
<reference evidence="2" key="1">
    <citation type="submission" date="2006-12" db="EMBL/GenBank/DDBJ databases">
        <title>Complete sequence of chromosome 1 of Verminephrobacter eiseniae EF01-2.</title>
        <authorList>
            <person name="Copeland A."/>
            <person name="Lucas S."/>
            <person name="Lapidus A."/>
            <person name="Barry K."/>
            <person name="Detter J.C."/>
            <person name="Glavina del Rio T."/>
            <person name="Dalin E."/>
            <person name="Tice H."/>
            <person name="Pitluck S."/>
            <person name="Chertkov O."/>
            <person name="Brettin T."/>
            <person name="Bruce D."/>
            <person name="Han C."/>
            <person name="Tapia R."/>
            <person name="Gilna P."/>
            <person name="Schmutz J."/>
            <person name="Larimer F."/>
            <person name="Land M."/>
            <person name="Hauser L."/>
            <person name="Kyrpides N."/>
            <person name="Kim E."/>
            <person name="Stahl D."/>
            <person name="Richardson P."/>
        </authorList>
    </citation>
    <scope>NUCLEOTIDE SEQUENCE [LARGE SCALE GENOMIC DNA]</scope>
    <source>
        <strain evidence="2">EF01-2</strain>
    </source>
</reference>
<sequence>MMGVVGGGVMGVSAGHPPGGINFPSGQYCGHPFGPMIEPSEHTRGCSGQVLPFFTEPSGQYSIGLINGGVGAGVGCEGEGEGGHACEKGIREPSQHVCRQ</sequence>
<accession>A1WP75</accession>
<protein>
    <submittedName>
        <fullName evidence="1">Uncharacterized protein</fullName>
    </submittedName>
</protein>
<dbReference type="HOGENOM" id="CLU_2304859_0_0_4"/>
<dbReference type="Proteomes" id="UP000000374">
    <property type="component" value="Chromosome"/>
</dbReference>
<organism evidence="1 2">
    <name type="scientific">Verminephrobacter eiseniae (strain EF01-2)</name>
    <dbReference type="NCBI Taxonomy" id="391735"/>
    <lineage>
        <taxon>Bacteria</taxon>
        <taxon>Pseudomonadati</taxon>
        <taxon>Pseudomonadota</taxon>
        <taxon>Betaproteobacteria</taxon>
        <taxon>Burkholderiales</taxon>
        <taxon>Comamonadaceae</taxon>
        <taxon>Verminephrobacter</taxon>
    </lineage>
</organism>
<dbReference type="KEGG" id="vei:Veis_3717"/>
<proteinExistence type="predicted"/>
<dbReference type="STRING" id="391735.Veis_3717"/>
<name>A1WP75_VEREI</name>
<gene>
    <name evidence="1" type="ordered locus">Veis_3717</name>
</gene>
<dbReference type="EMBL" id="CP000542">
    <property type="protein sequence ID" value="ABM59432.1"/>
    <property type="molecule type" value="Genomic_DNA"/>
</dbReference>
<evidence type="ECO:0000313" key="1">
    <source>
        <dbReference type="EMBL" id="ABM59432.1"/>
    </source>
</evidence>